<keyword evidence="9" id="KW-1185">Reference proteome</keyword>
<dbReference type="GO" id="GO:0045893">
    <property type="term" value="P:positive regulation of DNA-templated transcription"/>
    <property type="evidence" value="ECO:0007669"/>
    <property type="project" value="UniProtKB-ARBA"/>
</dbReference>
<evidence type="ECO:0000256" key="4">
    <source>
        <dbReference type="ARBA" id="ARBA00023163"/>
    </source>
</evidence>
<evidence type="ECO:0000256" key="2">
    <source>
        <dbReference type="ARBA" id="ARBA00023015"/>
    </source>
</evidence>
<dbReference type="Gene3D" id="3.40.1810.10">
    <property type="entry name" value="Transcription factor, MADS-box"/>
    <property type="match status" value="1"/>
</dbReference>
<keyword evidence="4" id="KW-0804">Transcription</keyword>
<reference evidence="8" key="1">
    <citation type="submission" date="2023-07" db="EMBL/GenBank/DDBJ databases">
        <title>draft genome sequence of fig (Ficus carica).</title>
        <authorList>
            <person name="Takahashi T."/>
            <person name="Nishimura K."/>
        </authorList>
    </citation>
    <scope>NUCLEOTIDE SEQUENCE</scope>
</reference>
<dbReference type="PANTHER" id="PTHR11945:SF534">
    <property type="entry name" value="MYOCYTE-SPECIFIC ENHANCER FACTOR 2"/>
    <property type="match status" value="1"/>
</dbReference>
<dbReference type="InterPro" id="IPR002100">
    <property type="entry name" value="TF_MADSbox"/>
</dbReference>
<feature type="domain" description="MADS-box" evidence="7">
    <location>
        <begin position="45"/>
        <end position="88"/>
    </location>
</feature>
<dbReference type="InterPro" id="IPR036879">
    <property type="entry name" value="TF_MADSbox_sf"/>
</dbReference>
<protein>
    <recommendedName>
        <fullName evidence="7">MADS-box domain-containing protein</fullName>
    </recommendedName>
</protein>
<organism evidence="8 9">
    <name type="scientific">Ficus carica</name>
    <name type="common">Common fig</name>
    <dbReference type="NCBI Taxonomy" id="3494"/>
    <lineage>
        <taxon>Eukaryota</taxon>
        <taxon>Viridiplantae</taxon>
        <taxon>Streptophyta</taxon>
        <taxon>Embryophyta</taxon>
        <taxon>Tracheophyta</taxon>
        <taxon>Spermatophyta</taxon>
        <taxon>Magnoliopsida</taxon>
        <taxon>eudicotyledons</taxon>
        <taxon>Gunneridae</taxon>
        <taxon>Pentapetalae</taxon>
        <taxon>rosids</taxon>
        <taxon>fabids</taxon>
        <taxon>Rosales</taxon>
        <taxon>Moraceae</taxon>
        <taxon>Ficeae</taxon>
        <taxon>Ficus</taxon>
    </lineage>
</organism>
<dbReference type="EMBL" id="BTGU01000007">
    <property type="protein sequence ID" value="GMN37711.1"/>
    <property type="molecule type" value="Genomic_DNA"/>
</dbReference>
<proteinExistence type="predicted"/>
<dbReference type="Proteomes" id="UP001187192">
    <property type="component" value="Unassembled WGS sequence"/>
</dbReference>
<feature type="compositionally biased region" description="Gly residues" evidence="6">
    <location>
        <begin position="23"/>
        <end position="35"/>
    </location>
</feature>
<dbReference type="GO" id="GO:0000978">
    <property type="term" value="F:RNA polymerase II cis-regulatory region sequence-specific DNA binding"/>
    <property type="evidence" value="ECO:0007669"/>
    <property type="project" value="TreeGrafter"/>
</dbReference>
<evidence type="ECO:0000256" key="5">
    <source>
        <dbReference type="ARBA" id="ARBA00023242"/>
    </source>
</evidence>
<accession>A0AA88A5K0</accession>
<evidence type="ECO:0000256" key="6">
    <source>
        <dbReference type="SAM" id="MobiDB-lite"/>
    </source>
</evidence>
<dbReference type="SMART" id="SM00432">
    <property type="entry name" value="MADS"/>
    <property type="match status" value="1"/>
</dbReference>
<dbReference type="GO" id="GO:0046983">
    <property type="term" value="F:protein dimerization activity"/>
    <property type="evidence" value="ECO:0007669"/>
    <property type="project" value="InterPro"/>
</dbReference>
<feature type="region of interest" description="Disordered" evidence="6">
    <location>
        <begin position="14"/>
        <end position="39"/>
    </location>
</feature>
<dbReference type="GO" id="GO:0000981">
    <property type="term" value="F:DNA-binding transcription factor activity, RNA polymerase II-specific"/>
    <property type="evidence" value="ECO:0007669"/>
    <property type="project" value="TreeGrafter"/>
</dbReference>
<keyword evidence="3" id="KW-0238">DNA-binding</keyword>
<evidence type="ECO:0000313" key="9">
    <source>
        <dbReference type="Proteomes" id="UP001187192"/>
    </source>
</evidence>
<dbReference type="Pfam" id="PF00319">
    <property type="entry name" value="SRF-TF"/>
    <property type="match status" value="1"/>
</dbReference>
<comment type="caution">
    <text evidence="8">The sequence shown here is derived from an EMBL/GenBank/DDBJ whole genome shotgun (WGS) entry which is preliminary data.</text>
</comment>
<evidence type="ECO:0000256" key="3">
    <source>
        <dbReference type="ARBA" id="ARBA00023125"/>
    </source>
</evidence>
<sequence>MPKRSFDTLIMAEEEAEAEAEAEGGGGGGSGGGGSNSRKPNSLFVSFSKRRKGLFGKAAELCRLFDGVQVAVLVLSPTGNPFAFGHSSIDNVFHRYYLRQPTIPSSTYPLMITTTATMSDKHRHQAQKVETLKARVKRAQNRDGSAPLRDLKAWIDKAAESCKAVEELEFLRENFLALLERVRSRLILRSFSSHGEEEKVVETKPTVVGPVDNYVLDLQSVGMAADTSHVFCDMGPPPPPLAVTGLQNDMSYVLETFGHSSEQGKVLVGETNTYGRAPVVELQENYYFDNPYLISSTGFDQCVGMEGNTAFFAGESSAANVRSLAAMGPSNDMSFRSMEEFGYSKCGRYCEMEGVSYEQVFNYDQVSMLQLDGFEEVFDRKI</sequence>
<name>A0AA88A5K0_FICCA</name>
<evidence type="ECO:0000313" key="8">
    <source>
        <dbReference type="EMBL" id="GMN37711.1"/>
    </source>
</evidence>
<gene>
    <name evidence="8" type="ORF">TIFTF001_007035</name>
</gene>
<dbReference type="SUPFAM" id="SSF55455">
    <property type="entry name" value="SRF-like"/>
    <property type="match status" value="1"/>
</dbReference>
<keyword evidence="5" id="KW-0539">Nucleus</keyword>
<keyword evidence="2" id="KW-0805">Transcription regulation</keyword>
<evidence type="ECO:0000256" key="1">
    <source>
        <dbReference type="ARBA" id="ARBA00004123"/>
    </source>
</evidence>
<dbReference type="PROSITE" id="PS50066">
    <property type="entry name" value="MADS_BOX_2"/>
    <property type="match status" value="1"/>
</dbReference>
<dbReference type="GO" id="GO:0005634">
    <property type="term" value="C:nucleus"/>
    <property type="evidence" value="ECO:0007669"/>
    <property type="project" value="UniProtKB-SubCell"/>
</dbReference>
<evidence type="ECO:0000259" key="7">
    <source>
        <dbReference type="PROSITE" id="PS50066"/>
    </source>
</evidence>
<comment type="subcellular location">
    <subcellularLocation>
        <location evidence="1">Nucleus</location>
    </subcellularLocation>
</comment>
<dbReference type="AlphaFoldDB" id="A0AA88A5K0"/>
<dbReference type="PANTHER" id="PTHR11945">
    <property type="entry name" value="MADS BOX PROTEIN"/>
    <property type="match status" value="1"/>
</dbReference>